<sequence length="246" mass="27192">MSKFFVTVCLPSTKPRKLPEAIAAVMAPYDANLTDDWNPVGQWDWWVIHSAAESPYLALPAHDGDRRLVTASTVPRRKAELDALGPLECYGGPRSLLDFDAMRRRAATQHDARLAAWEELTALHPPARPLSDFVARHESDPGGYSLADAKREHLAQPLVQDVAQRAVSGEPHFDMSFLLNDPVAYFAQEHEEARRSSVQCAVPGFALVTLDGVWTDADSDGYWAQANDYLDGLPAEAVVVDLLCHY</sequence>
<gene>
    <name evidence="1" type="ORF">GCM10011579_030880</name>
</gene>
<protein>
    <submittedName>
        <fullName evidence="1">Uncharacterized protein</fullName>
    </submittedName>
</protein>
<reference evidence="1 2" key="1">
    <citation type="journal article" date="2014" name="Int. J. Syst. Evol. Microbiol.">
        <title>Complete genome sequence of Corynebacterium casei LMG S-19264T (=DSM 44701T), isolated from a smear-ripened cheese.</title>
        <authorList>
            <consortium name="US DOE Joint Genome Institute (JGI-PGF)"/>
            <person name="Walter F."/>
            <person name="Albersmeier A."/>
            <person name="Kalinowski J."/>
            <person name="Ruckert C."/>
        </authorList>
    </citation>
    <scope>NUCLEOTIDE SEQUENCE [LARGE SCALE GENOMIC DNA]</scope>
    <source>
        <strain evidence="1 2">CGMCC 4.7111</strain>
    </source>
</reference>
<dbReference type="RefSeq" id="WP_189186572.1">
    <property type="nucleotide sequence ID" value="NZ_BMMM01000005.1"/>
</dbReference>
<dbReference type="EMBL" id="BMMM01000005">
    <property type="protein sequence ID" value="GGN63045.1"/>
    <property type="molecule type" value="Genomic_DNA"/>
</dbReference>
<comment type="caution">
    <text evidence="1">The sequence shown here is derived from an EMBL/GenBank/DDBJ whole genome shotgun (WGS) entry which is preliminary data.</text>
</comment>
<organism evidence="1 2">
    <name type="scientific">Streptomyces albiflavescens</name>
    <dbReference type="NCBI Taxonomy" id="1623582"/>
    <lineage>
        <taxon>Bacteria</taxon>
        <taxon>Bacillati</taxon>
        <taxon>Actinomycetota</taxon>
        <taxon>Actinomycetes</taxon>
        <taxon>Kitasatosporales</taxon>
        <taxon>Streptomycetaceae</taxon>
        <taxon>Streptomyces</taxon>
    </lineage>
</organism>
<name>A0A917Y103_9ACTN</name>
<dbReference type="Proteomes" id="UP000600365">
    <property type="component" value="Unassembled WGS sequence"/>
</dbReference>
<accession>A0A917Y103</accession>
<dbReference type="AlphaFoldDB" id="A0A917Y103"/>
<evidence type="ECO:0000313" key="2">
    <source>
        <dbReference type="Proteomes" id="UP000600365"/>
    </source>
</evidence>
<evidence type="ECO:0000313" key="1">
    <source>
        <dbReference type="EMBL" id="GGN63045.1"/>
    </source>
</evidence>
<proteinExistence type="predicted"/>
<keyword evidence="2" id="KW-1185">Reference proteome</keyword>